<dbReference type="NCBIfam" id="NF006718">
    <property type="entry name" value="PRK09256.1"/>
    <property type="match status" value="1"/>
</dbReference>
<sequence length="143" mass="15650">MTAPIALRGGVVLPDDTLSWRFSRSSGPGGQGVNTADSRVELSVDVSAVLWTVPEQEVRVRERLAHRLRGDVLTVAASEHRSQLRNREAALARVVAALDEALAPPGPPRRATRPSRASRERRAAGERQRRAVKELRRRPPLGG</sequence>
<evidence type="ECO:0000313" key="3">
    <source>
        <dbReference type="EMBL" id="AEE45228.1"/>
    </source>
</evidence>
<name>F4H2K2_CELFA</name>
<dbReference type="GO" id="GO:0072344">
    <property type="term" value="P:rescue of stalled ribosome"/>
    <property type="evidence" value="ECO:0007669"/>
    <property type="project" value="TreeGrafter"/>
</dbReference>
<gene>
    <name evidence="3" type="ordered locus">Celf_1093</name>
</gene>
<feature type="region of interest" description="Disordered" evidence="1">
    <location>
        <begin position="100"/>
        <end position="143"/>
    </location>
</feature>
<reference evidence="3 4" key="1">
    <citation type="submission" date="2011-04" db="EMBL/GenBank/DDBJ databases">
        <title>Complete sequence of Cellulomonas fimi ATCC 484.</title>
        <authorList>
            <consortium name="US DOE Joint Genome Institute"/>
            <person name="Lucas S."/>
            <person name="Han J."/>
            <person name="Lapidus A."/>
            <person name="Cheng J.-F."/>
            <person name="Goodwin L."/>
            <person name="Pitluck S."/>
            <person name="Peters L."/>
            <person name="Chertkov O."/>
            <person name="Detter J.C."/>
            <person name="Han C."/>
            <person name="Tapia R."/>
            <person name="Land M."/>
            <person name="Hauser L."/>
            <person name="Kyrpides N."/>
            <person name="Ivanova N."/>
            <person name="Ovchinnikova G."/>
            <person name="Pagani I."/>
            <person name="Mead D."/>
            <person name="Brumm P."/>
            <person name="Woyke T."/>
        </authorList>
    </citation>
    <scope>NUCLEOTIDE SEQUENCE [LARGE SCALE GENOMIC DNA]</scope>
    <source>
        <strain evidence="4">ATCC 484 / DSM 20113 / JCM 1341 / NBRC 15513 / NCIMB 8980 / NCTC 7547</strain>
    </source>
</reference>
<protein>
    <submittedName>
        <fullName evidence="3">Class I peptide chain release factor</fullName>
    </submittedName>
</protein>
<dbReference type="KEGG" id="cfi:Celf_1093"/>
<dbReference type="STRING" id="590998.Celf_1093"/>
<dbReference type="Pfam" id="PF00472">
    <property type="entry name" value="RF-1"/>
    <property type="match status" value="1"/>
</dbReference>
<dbReference type="RefSeq" id="WP_013770254.1">
    <property type="nucleotide sequence ID" value="NC_015514.1"/>
</dbReference>
<dbReference type="PANTHER" id="PTHR47814:SF1">
    <property type="entry name" value="PEPTIDYL-TRNA HYDROLASE ARFB"/>
    <property type="match status" value="1"/>
</dbReference>
<keyword evidence="4" id="KW-1185">Reference proteome</keyword>
<proteinExistence type="predicted"/>
<dbReference type="Gene3D" id="3.30.160.20">
    <property type="match status" value="1"/>
</dbReference>
<organism evidence="3 4">
    <name type="scientific">Cellulomonas fimi (strain ATCC 484 / DSM 20113 / JCM 1341 / CCUG 24087 / LMG 16345 / NBRC 15513 / NCIMB 8980 / NCTC 7547 / NRS-133)</name>
    <dbReference type="NCBI Taxonomy" id="590998"/>
    <lineage>
        <taxon>Bacteria</taxon>
        <taxon>Bacillati</taxon>
        <taxon>Actinomycetota</taxon>
        <taxon>Actinomycetes</taxon>
        <taxon>Micrococcales</taxon>
        <taxon>Cellulomonadaceae</taxon>
        <taxon>Cellulomonas</taxon>
    </lineage>
</organism>
<dbReference type="eggNOG" id="COG0216">
    <property type="taxonomic scope" value="Bacteria"/>
</dbReference>
<accession>F4H2K2</accession>
<dbReference type="GO" id="GO:0003747">
    <property type="term" value="F:translation release factor activity"/>
    <property type="evidence" value="ECO:0007669"/>
    <property type="project" value="InterPro"/>
</dbReference>
<evidence type="ECO:0000259" key="2">
    <source>
        <dbReference type="Pfam" id="PF00472"/>
    </source>
</evidence>
<feature type="compositionally biased region" description="Basic and acidic residues" evidence="1">
    <location>
        <begin position="117"/>
        <end position="134"/>
    </location>
</feature>
<dbReference type="InterPro" id="IPR000352">
    <property type="entry name" value="Pep_chain_release_fac_I"/>
</dbReference>
<dbReference type="Proteomes" id="UP000008460">
    <property type="component" value="Chromosome"/>
</dbReference>
<dbReference type="GO" id="GO:0004045">
    <property type="term" value="F:peptidyl-tRNA hydrolase activity"/>
    <property type="evidence" value="ECO:0007669"/>
    <property type="project" value="TreeGrafter"/>
</dbReference>
<evidence type="ECO:0000313" key="4">
    <source>
        <dbReference type="Proteomes" id="UP000008460"/>
    </source>
</evidence>
<dbReference type="SUPFAM" id="SSF110916">
    <property type="entry name" value="Peptidyl-tRNA hydrolase domain-like"/>
    <property type="match status" value="1"/>
</dbReference>
<dbReference type="HOGENOM" id="CLU_089470_3_1_11"/>
<dbReference type="GO" id="GO:0043022">
    <property type="term" value="F:ribosome binding"/>
    <property type="evidence" value="ECO:0007669"/>
    <property type="project" value="TreeGrafter"/>
</dbReference>
<dbReference type="AlphaFoldDB" id="F4H2K2"/>
<dbReference type="PANTHER" id="PTHR47814">
    <property type="entry name" value="PEPTIDYL-TRNA HYDROLASE ARFB"/>
    <property type="match status" value="1"/>
</dbReference>
<dbReference type="EMBL" id="CP002666">
    <property type="protein sequence ID" value="AEE45228.1"/>
    <property type="molecule type" value="Genomic_DNA"/>
</dbReference>
<feature type="domain" description="Prokaryotic-type class I peptide chain release factors" evidence="2">
    <location>
        <begin position="11"/>
        <end position="133"/>
    </location>
</feature>
<evidence type="ECO:0000256" key="1">
    <source>
        <dbReference type="SAM" id="MobiDB-lite"/>
    </source>
</evidence>